<keyword evidence="2" id="KW-1185">Reference proteome</keyword>
<sequence length="337" mass="38210">MAAAENLVGIFAVHQNTPNLEKQLALYGHVGFIIDEDADVEGGQSLPDSWFAARGVSRSALNQSVAMKLPDDPFMHVWFYSWNKISSKAQWPPVFNQIGSCCLTLLVDDAQKEIARIQRDFSSLEILQAPEVIPRKWGPTTTTLLRDPEGNFLEIISIEGSPHVEAATPPSNDRTSFLHFMVNCLNFAEMTKFYQSFGMSHDHGVDFRPEVGWPDGLEYFQNQYKQGFGAWPQWGRCDFLRGKRDPSHMHLELLESLEDLKLPGLEPTWAQRGIARYCIKVPDFEAAVRGVKQRRNKIYVERQKGAAPSLIVPLPFTISFNQQHRTMFTDGRMPKLG</sequence>
<dbReference type="SUPFAM" id="SSF54593">
    <property type="entry name" value="Glyoxalase/Bleomycin resistance protein/Dihydroxybiphenyl dioxygenase"/>
    <property type="match status" value="1"/>
</dbReference>
<organism evidence="1 2">
    <name type="scientific">Rhinocladiella mackenziei CBS 650.93</name>
    <dbReference type="NCBI Taxonomy" id="1442369"/>
    <lineage>
        <taxon>Eukaryota</taxon>
        <taxon>Fungi</taxon>
        <taxon>Dikarya</taxon>
        <taxon>Ascomycota</taxon>
        <taxon>Pezizomycotina</taxon>
        <taxon>Eurotiomycetes</taxon>
        <taxon>Chaetothyriomycetidae</taxon>
        <taxon>Chaetothyriales</taxon>
        <taxon>Herpotrichiellaceae</taxon>
        <taxon>Rhinocladiella</taxon>
    </lineage>
</organism>
<evidence type="ECO:0008006" key="3">
    <source>
        <dbReference type="Google" id="ProtNLM"/>
    </source>
</evidence>
<reference evidence="1 2" key="1">
    <citation type="submission" date="2015-01" db="EMBL/GenBank/DDBJ databases">
        <title>The Genome Sequence of Rhinocladiella mackenzie CBS 650.93.</title>
        <authorList>
            <consortium name="The Broad Institute Genomics Platform"/>
            <person name="Cuomo C."/>
            <person name="de Hoog S."/>
            <person name="Gorbushina A."/>
            <person name="Stielow B."/>
            <person name="Teixiera M."/>
            <person name="Abouelleil A."/>
            <person name="Chapman S.B."/>
            <person name="Priest M."/>
            <person name="Young S.K."/>
            <person name="Wortman J."/>
            <person name="Nusbaum C."/>
            <person name="Birren B."/>
        </authorList>
    </citation>
    <scope>NUCLEOTIDE SEQUENCE [LARGE SCALE GENOMIC DNA]</scope>
    <source>
        <strain evidence="1 2">CBS 650.93</strain>
    </source>
</reference>
<protein>
    <recommendedName>
        <fullName evidence="3">VOC domain-containing protein</fullName>
    </recommendedName>
</protein>
<proteinExistence type="predicted"/>
<dbReference type="VEuPathDB" id="FungiDB:Z518_04701"/>
<dbReference type="Proteomes" id="UP000053617">
    <property type="component" value="Unassembled WGS sequence"/>
</dbReference>
<dbReference type="InterPro" id="IPR029068">
    <property type="entry name" value="Glyas_Bleomycin-R_OHBP_Dase"/>
</dbReference>
<dbReference type="Gene3D" id="3.10.180.10">
    <property type="entry name" value="2,3-Dihydroxybiphenyl 1,2-Dioxygenase, domain 1"/>
    <property type="match status" value="2"/>
</dbReference>
<gene>
    <name evidence="1" type="ORF">Z518_04701</name>
</gene>
<dbReference type="HOGENOM" id="CLU_814198_0_0_1"/>
<accession>A0A0D2JC99</accession>
<dbReference type="EMBL" id="KN847477">
    <property type="protein sequence ID" value="KIX06725.1"/>
    <property type="molecule type" value="Genomic_DNA"/>
</dbReference>
<dbReference type="AlphaFoldDB" id="A0A0D2JC99"/>
<name>A0A0D2JC99_9EURO</name>
<dbReference type="OrthoDB" id="4525314at2759"/>
<dbReference type="RefSeq" id="XP_013273861.1">
    <property type="nucleotide sequence ID" value="XM_013418407.1"/>
</dbReference>
<evidence type="ECO:0000313" key="1">
    <source>
        <dbReference type="EMBL" id="KIX06725.1"/>
    </source>
</evidence>
<dbReference type="GeneID" id="25292772"/>
<evidence type="ECO:0000313" key="2">
    <source>
        <dbReference type="Proteomes" id="UP000053617"/>
    </source>
</evidence>